<reference evidence="2 3" key="1">
    <citation type="journal article" date="2021" name="BMC Genomics">
        <title>Datura genome reveals duplications of psychoactive alkaloid biosynthetic genes and high mutation rate following tissue culture.</title>
        <authorList>
            <person name="Rajewski A."/>
            <person name="Carter-House D."/>
            <person name="Stajich J."/>
            <person name="Litt A."/>
        </authorList>
    </citation>
    <scope>NUCLEOTIDE SEQUENCE [LARGE SCALE GENOMIC DNA]</scope>
    <source>
        <strain evidence="2">AR-01</strain>
    </source>
</reference>
<dbReference type="EMBL" id="JACEIK010000063">
    <property type="protein sequence ID" value="MCD7448496.1"/>
    <property type="molecule type" value="Genomic_DNA"/>
</dbReference>
<organism evidence="2 3">
    <name type="scientific">Datura stramonium</name>
    <name type="common">Jimsonweed</name>
    <name type="synonym">Common thornapple</name>
    <dbReference type="NCBI Taxonomy" id="4076"/>
    <lineage>
        <taxon>Eukaryota</taxon>
        <taxon>Viridiplantae</taxon>
        <taxon>Streptophyta</taxon>
        <taxon>Embryophyta</taxon>
        <taxon>Tracheophyta</taxon>
        <taxon>Spermatophyta</taxon>
        <taxon>Magnoliopsida</taxon>
        <taxon>eudicotyledons</taxon>
        <taxon>Gunneridae</taxon>
        <taxon>Pentapetalae</taxon>
        <taxon>asterids</taxon>
        <taxon>lamiids</taxon>
        <taxon>Solanales</taxon>
        <taxon>Solanaceae</taxon>
        <taxon>Solanoideae</taxon>
        <taxon>Datureae</taxon>
        <taxon>Datura</taxon>
    </lineage>
</organism>
<feature type="compositionally biased region" description="Polar residues" evidence="1">
    <location>
        <begin position="35"/>
        <end position="57"/>
    </location>
</feature>
<keyword evidence="3" id="KW-1185">Reference proteome</keyword>
<accession>A0ABS8RQI1</accession>
<evidence type="ECO:0000256" key="1">
    <source>
        <dbReference type="SAM" id="MobiDB-lite"/>
    </source>
</evidence>
<feature type="compositionally biased region" description="Basic and acidic residues" evidence="1">
    <location>
        <begin position="78"/>
        <end position="97"/>
    </location>
</feature>
<sequence length="103" mass="11102">MGRRAQIPSQKALQAQAMAAQSQGMQKKQIGTPRKVNTGTPVSNQGSSGSRRPTLNRSDGMDDGHMVIPTSAATVERTVNRKTDRAGENRTEPRKIGTQEWGG</sequence>
<feature type="region of interest" description="Disordered" evidence="1">
    <location>
        <begin position="1"/>
        <end position="103"/>
    </location>
</feature>
<feature type="compositionally biased region" description="Low complexity" evidence="1">
    <location>
        <begin position="9"/>
        <end position="29"/>
    </location>
</feature>
<name>A0ABS8RQI1_DATST</name>
<comment type="caution">
    <text evidence="2">The sequence shown here is derived from an EMBL/GenBank/DDBJ whole genome shotgun (WGS) entry which is preliminary data.</text>
</comment>
<gene>
    <name evidence="2" type="ORF">HAX54_042633</name>
</gene>
<proteinExistence type="predicted"/>
<evidence type="ECO:0000313" key="3">
    <source>
        <dbReference type="Proteomes" id="UP000823775"/>
    </source>
</evidence>
<dbReference type="Proteomes" id="UP000823775">
    <property type="component" value="Unassembled WGS sequence"/>
</dbReference>
<protein>
    <submittedName>
        <fullName evidence="2">Uncharacterized protein</fullName>
    </submittedName>
</protein>
<evidence type="ECO:0000313" key="2">
    <source>
        <dbReference type="EMBL" id="MCD7448496.1"/>
    </source>
</evidence>